<feature type="non-terminal residue" evidence="2">
    <location>
        <position position="99"/>
    </location>
</feature>
<dbReference type="AlphaFoldDB" id="A0AAW6XZC7"/>
<reference evidence="2" key="1">
    <citation type="submission" date="2023-05" db="EMBL/GenBank/DDBJ databases">
        <title>Cataloging the Phylogenetic Diversity of Human Bladder Bacteria.</title>
        <authorList>
            <person name="Du J."/>
        </authorList>
    </citation>
    <scope>NUCLEOTIDE SEQUENCE</scope>
    <source>
        <strain evidence="2">UMB8703</strain>
    </source>
</reference>
<dbReference type="EMBL" id="JASOIH010000261">
    <property type="protein sequence ID" value="MDK6900574.1"/>
    <property type="molecule type" value="Genomic_DNA"/>
</dbReference>
<comment type="caution">
    <text evidence="2">The sequence shown here is derived from an EMBL/GenBank/DDBJ whole genome shotgun (WGS) entry which is preliminary data.</text>
</comment>
<proteinExistence type="predicted"/>
<name>A0AAW6XZC7_STRAG</name>
<accession>A0AAW6XZC7</accession>
<organism evidence="2 3">
    <name type="scientific">Streptococcus agalactiae</name>
    <dbReference type="NCBI Taxonomy" id="1311"/>
    <lineage>
        <taxon>Bacteria</taxon>
        <taxon>Bacillati</taxon>
        <taxon>Bacillota</taxon>
        <taxon>Bacilli</taxon>
        <taxon>Lactobacillales</taxon>
        <taxon>Streptococcaceae</taxon>
        <taxon>Streptococcus</taxon>
    </lineage>
</organism>
<protein>
    <submittedName>
        <fullName evidence="2">Peptide ABC transporter substrate-binding protein</fullName>
    </submittedName>
</protein>
<dbReference type="Gene3D" id="3.40.50.1980">
    <property type="entry name" value="Nitrogenase molybdenum iron protein domain"/>
    <property type="match status" value="1"/>
</dbReference>
<feature type="domain" description="Fe/B12 periplasmic-binding" evidence="1">
    <location>
        <begin position="1"/>
        <end position="99"/>
    </location>
</feature>
<dbReference type="Proteomes" id="UP001230629">
    <property type="component" value="Unassembled WGS sequence"/>
</dbReference>
<sequence>PNISKLPAPAAKTDLNMEELLAAKPEVVLASDKEQVEAVRAKGIPAVHVEFQNFADMNKVIDITADVLGTAEAKERAAAFHKYLNKNLNLVRDHLKDVA</sequence>
<dbReference type="PROSITE" id="PS50983">
    <property type="entry name" value="FE_B12_PBP"/>
    <property type="match status" value="1"/>
</dbReference>
<dbReference type="SUPFAM" id="SSF53807">
    <property type="entry name" value="Helical backbone' metal receptor"/>
    <property type="match status" value="1"/>
</dbReference>
<gene>
    <name evidence="2" type="ORF">QP229_11490</name>
</gene>
<evidence type="ECO:0000313" key="3">
    <source>
        <dbReference type="Proteomes" id="UP001230629"/>
    </source>
</evidence>
<feature type="non-terminal residue" evidence="2">
    <location>
        <position position="1"/>
    </location>
</feature>
<evidence type="ECO:0000259" key="1">
    <source>
        <dbReference type="PROSITE" id="PS50983"/>
    </source>
</evidence>
<evidence type="ECO:0000313" key="2">
    <source>
        <dbReference type="EMBL" id="MDK6900574.1"/>
    </source>
</evidence>
<dbReference type="InterPro" id="IPR002491">
    <property type="entry name" value="ABC_transptr_periplasmic_BD"/>
</dbReference>